<evidence type="ECO:0000256" key="1">
    <source>
        <dbReference type="SAM" id="MobiDB-lite"/>
    </source>
</evidence>
<comment type="caution">
    <text evidence="2">The sequence shown here is derived from an EMBL/GenBank/DDBJ whole genome shotgun (WGS) entry which is preliminary data.</text>
</comment>
<name>A0A3N6QMR0_BRACR</name>
<proteinExistence type="predicted"/>
<organism evidence="2 3">
    <name type="scientific">Brassica cretica</name>
    <name type="common">Mustard</name>
    <dbReference type="NCBI Taxonomy" id="69181"/>
    <lineage>
        <taxon>Eukaryota</taxon>
        <taxon>Viridiplantae</taxon>
        <taxon>Streptophyta</taxon>
        <taxon>Embryophyta</taxon>
        <taxon>Tracheophyta</taxon>
        <taxon>Spermatophyta</taxon>
        <taxon>Magnoliopsida</taxon>
        <taxon>eudicotyledons</taxon>
        <taxon>Gunneridae</taxon>
        <taxon>Pentapetalae</taxon>
        <taxon>rosids</taxon>
        <taxon>malvids</taxon>
        <taxon>Brassicales</taxon>
        <taxon>Brassicaceae</taxon>
        <taxon>Brassiceae</taxon>
        <taxon>Brassica</taxon>
    </lineage>
</organism>
<gene>
    <name evidence="2" type="ORF">F2Q68_00024367</name>
</gene>
<sequence length="66" mass="7676">MVRETILCMFPRMTKRPEVETGMEETVRLPRRRGKVLSGRAAEKEETVEKERNESGRRGGRERKGS</sequence>
<accession>A0A3N6QMR0</accession>
<dbReference type="EMBL" id="QGKW02001911">
    <property type="protein sequence ID" value="KAF2567991.1"/>
    <property type="molecule type" value="Genomic_DNA"/>
</dbReference>
<evidence type="ECO:0000313" key="3">
    <source>
        <dbReference type="Proteomes" id="UP000712281"/>
    </source>
</evidence>
<feature type="region of interest" description="Disordered" evidence="1">
    <location>
        <begin position="32"/>
        <end position="66"/>
    </location>
</feature>
<dbReference type="Proteomes" id="UP000712281">
    <property type="component" value="Unassembled WGS sequence"/>
</dbReference>
<feature type="compositionally biased region" description="Basic and acidic residues" evidence="1">
    <location>
        <begin position="41"/>
        <end position="66"/>
    </location>
</feature>
<evidence type="ECO:0000313" key="2">
    <source>
        <dbReference type="EMBL" id="KAF2567991.1"/>
    </source>
</evidence>
<protein>
    <submittedName>
        <fullName evidence="2">Uncharacterized protein</fullName>
    </submittedName>
</protein>
<reference evidence="2" key="1">
    <citation type="submission" date="2019-12" db="EMBL/GenBank/DDBJ databases">
        <title>Genome sequencing and annotation of Brassica cretica.</title>
        <authorList>
            <person name="Studholme D.J."/>
            <person name="Sarris P.F."/>
        </authorList>
    </citation>
    <scope>NUCLEOTIDE SEQUENCE</scope>
    <source>
        <strain evidence="2">PFS-001/15</strain>
        <tissue evidence="2">Leaf</tissue>
    </source>
</reference>
<dbReference type="AlphaFoldDB" id="A0A3N6QMR0"/>